<dbReference type="GO" id="GO:0006281">
    <property type="term" value="P:DNA repair"/>
    <property type="evidence" value="ECO:0007669"/>
    <property type="project" value="UniProtKB-UniRule"/>
</dbReference>
<evidence type="ECO:0000256" key="3">
    <source>
        <dbReference type="ARBA" id="ARBA00022759"/>
    </source>
</evidence>
<evidence type="ECO:0000256" key="11">
    <source>
        <dbReference type="HAMAP-Rule" id="MF_03100"/>
    </source>
</evidence>
<evidence type="ECO:0000256" key="9">
    <source>
        <dbReference type="ARBA" id="ARBA00023204"/>
    </source>
</evidence>
<evidence type="ECO:0000256" key="6">
    <source>
        <dbReference type="ARBA" id="ARBA00022801"/>
    </source>
</evidence>
<feature type="region of interest" description="Disordered" evidence="12">
    <location>
        <begin position="317"/>
        <end position="357"/>
    </location>
</feature>
<dbReference type="InterPro" id="IPR000305">
    <property type="entry name" value="GIY-YIG_endonuc"/>
</dbReference>
<evidence type="ECO:0000313" key="14">
    <source>
        <dbReference type="EMBL" id="CCD17159.1"/>
    </source>
</evidence>
<evidence type="ECO:0000256" key="4">
    <source>
        <dbReference type="ARBA" id="ARBA00022763"/>
    </source>
</evidence>
<dbReference type="Pfam" id="PF01541">
    <property type="entry name" value="GIY-YIG"/>
    <property type="match status" value="1"/>
</dbReference>
<feature type="compositionally biased region" description="Polar residues" evidence="12">
    <location>
        <begin position="481"/>
        <end position="499"/>
    </location>
</feature>
<name>F9WIL1_TRYCI</name>
<dbReference type="InterPro" id="IPR027520">
    <property type="entry name" value="Slx1"/>
</dbReference>
<dbReference type="PROSITE" id="PS50164">
    <property type="entry name" value="GIY_YIG"/>
    <property type="match status" value="1"/>
</dbReference>
<evidence type="ECO:0000313" key="15">
    <source>
        <dbReference type="Proteomes" id="UP000000702"/>
    </source>
</evidence>
<proteinExistence type="inferred from homology"/>
<reference evidence="15" key="1">
    <citation type="submission" date="2011-07" db="EMBL/GenBank/DDBJ databases">
        <title>Divergent evolution of antigenic variation in African trypanosomes.</title>
        <authorList>
            <person name="Jackson A.P."/>
            <person name="Berry A."/>
            <person name="Allison H.C."/>
            <person name="Burton P."/>
            <person name="Anderson J."/>
            <person name="Aslett M."/>
            <person name="Brown R."/>
            <person name="Corton N."/>
            <person name="Harris D."/>
            <person name="Hauser H."/>
            <person name="Gamble J."/>
            <person name="Gilderthorp R."/>
            <person name="McQuillan J."/>
            <person name="Quail M.A."/>
            <person name="Sanders M."/>
            <person name="Van Tonder A."/>
            <person name="Ginger M.L."/>
            <person name="Donelson J.E."/>
            <person name="Field M.C."/>
            <person name="Barry J.D."/>
            <person name="Berriman M."/>
            <person name="Hertz-Fowler C."/>
        </authorList>
    </citation>
    <scope>NUCLEOTIDE SEQUENCE [LARGE SCALE GENOMIC DNA]</scope>
    <source>
        <strain evidence="15">IL3000</strain>
    </source>
</reference>
<feature type="domain" description="GIY-YIG" evidence="13">
    <location>
        <begin position="4"/>
        <end position="87"/>
    </location>
</feature>
<keyword evidence="5" id="KW-0863">Zinc-finger</keyword>
<dbReference type="HAMAP" id="MF_03100">
    <property type="entry name" value="Endonuc_su_Slx1"/>
    <property type="match status" value="1"/>
</dbReference>
<feature type="compositionally biased region" description="Low complexity" evidence="12">
    <location>
        <begin position="325"/>
        <end position="352"/>
    </location>
</feature>
<dbReference type="GO" id="GO:0017108">
    <property type="term" value="F:5'-flap endonuclease activity"/>
    <property type="evidence" value="ECO:0007669"/>
    <property type="project" value="InterPro"/>
</dbReference>
<keyword evidence="2" id="KW-0479">Metal-binding</keyword>
<dbReference type="Proteomes" id="UP000000702">
    <property type="component" value="Unassembled WGS sequence"/>
</dbReference>
<keyword evidence="8 11" id="KW-0233">DNA recombination</keyword>
<reference evidence="14 15" key="2">
    <citation type="journal article" date="2012" name="Proc. Natl. Acad. Sci. U.S.A.">
        <title>Antigenic diversity is generated by distinct evolutionary mechanisms in African trypanosome species.</title>
        <authorList>
            <person name="Jackson A.P."/>
            <person name="Berry A."/>
            <person name="Aslett M."/>
            <person name="Allison H.C."/>
            <person name="Burton P."/>
            <person name="Vavrova-Anderson J."/>
            <person name="Brown R."/>
            <person name="Browne H."/>
            <person name="Corton N."/>
            <person name="Hauser H."/>
            <person name="Gamble J."/>
            <person name="Gilderthorp R."/>
            <person name="Marcello L."/>
            <person name="McQuillan J."/>
            <person name="Otto T.D."/>
            <person name="Quail M.A."/>
            <person name="Sanders M.J."/>
            <person name="van Tonder A."/>
            <person name="Ginger M.L."/>
            <person name="Field M.C."/>
            <person name="Barry J.D."/>
            <person name="Hertz-Fowler C."/>
            <person name="Berriman M."/>
        </authorList>
    </citation>
    <scope>NUCLEOTIDE SEQUENCE [LARGE SCALE GENOMIC DNA]</scope>
    <source>
        <strain evidence="14 15">IL3000</strain>
    </source>
</reference>
<gene>
    <name evidence="14" type="ORF">TCIL3000_0_20040</name>
</gene>
<accession>F9WIL1</accession>
<evidence type="ECO:0000259" key="13">
    <source>
        <dbReference type="PROSITE" id="PS50164"/>
    </source>
</evidence>
<dbReference type="OMA" id="PWTIVCC"/>
<keyword evidence="3 11" id="KW-0255">Endonuclease</keyword>
<dbReference type="GO" id="GO:0008270">
    <property type="term" value="F:zinc ion binding"/>
    <property type="evidence" value="ECO:0007669"/>
    <property type="project" value="UniProtKB-KW"/>
</dbReference>
<evidence type="ECO:0000256" key="5">
    <source>
        <dbReference type="ARBA" id="ARBA00022771"/>
    </source>
</evidence>
<comment type="caution">
    <text evidence="14">The sequence shown here is derived from an EMBL/GenBank/DDBJ whole genome shotgun (WGS) entry which is preliminary data.</text>
</comment>
<keyword evidence="4 11" id="KW-0227">DNA damage</keyword>
<feature type="region of interest" description="Disordered" evidence="12">
    <location>
        <begin position="428"/>
        <end position="499"/>
    </location>
</feature>
<keyword evidence="1 11" id="KW-0540">Nuclease</keyword>
<dbReference type="EC" id="3.1.-.-" evidence="11"/>
<organism evidence="14 15">
    <name type="scientific">Trypanosoma congolense (strain IL3000)</name>
    <dbReference type="NCBI Taxonomy" id="1068625"/>
    <lineage>
        <taxon>Eukaryota</taxon>
        <taxon>Discoba</taxon>
        <taxon>Euglenozoa</taxon>
        <taxon>Kinetoplastea</taxon>
        <taxon>Metakinetoplastina</taxon>
        <taxon>Trypanosomatida</taxon>
        <taxon>Trypanosomatidae</taxon>
        <taxon>Trypanosoma</taxon>
        <taxon>Nannomonas</taxon>
    </lineage>
</organism>
<protein>
    <recommendedName>
        <fullName evidence="11">Structure-specific endonuclease subunit SLX1 homolog</fullName>
        <ecNumber evidence="11">3.1.-.-</ecNumber>
    </recommendedName>
</protein>
<dbReference type="PANTHER" id="PTHR20208">
    <property type="entry name" value="STRUCTURE-SPECIFIC ENDONUCLEASE SUBUNIT SLX1"/>
    <property type="match status" value="1"/>
</dbReference>
<keyword evidence="9 11" id="KW-0234">DNA repair</keyword>
<dbReference type="GO" id="GO:0006310">
    <property type="term" value="P:DNA recombination"/>
    <property type="evidence" value="ECO:0007669"/>
    <property type="project" value="UniProtKB-UniRule"/>
</dbReference>
<dbReference type="EMBL" id="CAEQ01002614">
    <property type="protein sequence ID" value="CCD17159.1"/>
    <property type="molecule type" value="Genomic_DNA"/>
</dbReference>
<dbReference type="PANTHER" id="PTHR20208:SF13">
    <property type="entry name" value="STRUCTURE-SPECIFIC ENDONUCLEASE SUBUNIT SLX1"/>
    <property type="match status" value="1"/>
</dbReference>
<evidence type="ECO:0000256" key="10">
    <source>
        <dbReference type="ARBA" id="ARBA00023242"/>
    </source>
</evidence>
<comment type="caution">
    <text evidence="11">Lacks conserved residue(s) required for the propagation of feature annotation.</text>
</comment>
<comment type="cofactor">
    <cofactor evidence="11">
        <name>a divalent metal cation</name>
        <dbReference type="ChEBI" id="CHEBI:60240"/>
    </cofactor>
</comment>
<dbReference type="AlphaFoldDB" id="F9WIL1"/>
<dbReference type="InterPro" id="IPR050381">
    <property type="entry name" value="SLX1_endonuclease"/>
</dbReference>
<evidence type="ECO:0000256" key="12">
    <source>
        <dbReference type="SAM" id="MobiDB-lite"/>
    </source>
</evidence>
<dbReference type="Gene3D" id="3.40.1440.10">
    <property type="entry name" value="GIY-YIG endonuclease"/>
    <property type="match status" value="1"/>
</dbReference>
<dbReference type="VEuPathDB" id="TriTrypDB:TcIL3000_0_20040"/>
<evidence type="ECO:0000256" key="2">
    <source>
        <dbReference type="ARBA" id="ARBA00022723"/>
    </source>
</evidence>
<comment type="subcellular location">
    <subcellularLocation>
        <location evidence="11">Nucleus</location>
    </subcellularLocation>
</comment>
<keyword evidence="7" id="KW-0862">Zinc</keyword>
<evidence type="ECO:0000256" key="1">
    <source>
        <dbReference type="ARBA" id="ARBA00022722"/>
    </source>
</evidence>
<dbReference type="GO" id="GO:0033557">
    <property type="term" value="C:Slx1-Slx4 complex"/>
    <property type="evidence" value="ECO:0007669"/>
    <property type="project" value="UniProtKB-UniRule"/>
</dbReference>
<comment type="function">
    <text evidence="11">Catalytic subunit of a heterodimeric structure-specific endonuclease that resolves DNA secondary structures generated during DNA repair and recombination. Has endonuclease activity towards branched DNA substrates, introducing single-strand cuts in duplex DNA close to junctions with ss-DNA.</text>
</comment>
<dbReference type="CDD" id="cd10455">
    <property type="entry name" value="GIY-YIG_SLX1"/>
    <property type="match status" value="1"/>
</dbReference>
<sequence length="520" mass="57276">MDTRFHSVYLLTSLDPQLPGAYYIGYSLNPVRRLRQHNGELVNGARRTRKCGRPWILLLCVSGFGEDRIALKFEWCWQHPAKSAKLKTQVQQLRGASRLTYAVGVLHLLLRTDPFSRLQLMLHIFSTEHFEQVMGQLLLVAPTISPLTETALLRLENITPEEFQTRYMDESREDGTVESSAYFIRAPLGSNSAGGDAEFRQLDGCGAGTAHLCEEDVIRQYVRERELMGAGRYPCSLCALPLKCPFFLRCSRAPFCGLRTHITCLAMWFTYHSLQNRAFLVVQGAAADECADNVNFGRVQDQTADVPFTSFTSQPIRNTCSQPFNGNGATSPTSGSSAGCSPQRRPGSSSPPLTQIHMSQTDSAGDLAGPALVPRSPCVCPLCDETLQWGALLYDLKRRATVDKRQADRMRREAMEAILAQRLERLQCAGSKKSAPRSRSKLGGNGRKRKGANGVSLPSSQSEAGHGDDVLLSGGRDNAVRSASQYGRSVSPTNSASQTSIPLEDILPVTEFNADEWLDL</sequence>
<dbReference type="InterPro" id="IPR035901">
    <property type="entry name" value="GIY-YIG_endonuc_sf"/>
</dbReference>
<feature type="compositionally biased region" description="Basic residues" evidence="12">
    <location>
        <begin position="434"/>
        <end position="451"/>
    </location>
</feature>
<comment type="similarity">
    <text evidence="11">Belongs to the SLX1 family.</text>
</comment>
<keyword evidence="15" id="KW-1185">Reference proteome</keyword>
<keyword evidence="10 11" id="KW-0539">Nucleus</keyword>
<evidence type="ECO:0000256" key="7">
    <source>
        <dbReference type="ARBA" id="ARBA00022833"/>
    </source>
</evidence>
<keyword evidence="6 11" id="KW-0378">Hydrolase</keyword>
<comment type="subunit">
    <text evidence="11">Forms a heterodimer with a member of the SLX4 family.</text>
</comment>
<evidence type="ECO:0000256" key="8">
    <source>
        <dbReference type="ARBA" id="ARBA00023172"/>
    </source>
</evidence>